<evidence type="ECO:0000313" key="9">
    <source>
        <dbReference type="EMBL" id="CAJ1961859.1"/>
    </source>
</evidence>
<feature type="compositionally biased region" description="Polar residues" evidence="8">
    <location>
        <begin position="100"/>
        <end position="128"/>
    </location>
</feature>
<organism evidence="9 10">
    <name type="scientific">Cylindrotheca closterium</name>
    <dbReference type="NCBI Taxonomy" id="2856"/>
    <lineage>
        <taxon>Eukaryota</taxon>
        <taxon>Sar</taxon>
        <taxon>Stramenopiles</taxon>
        <taxon>Ochrophyta</taxon>
        <taxon>Bacillariophyta</taxon>
        <taxon>Bacillariophyceae</taxon>
        <taxon>Bacillariophycidae</taxon>
        <taxon>Bacillariales</taxon>
        <taxon>Bacillariaceae</taxon>
        <taxon>Cylindrotheca</taxon>
    </lineage>
</organism>
<evidence type="ECO:0000256" key="1">
    <source>
        <dbReference type="ARBA" id="ARBA00004592"/>
    </source>
</evidence>
<comment type="similarity">
    <text evidence="2">Belongs to the beta-catenin family.</text>
</comment>
<dbReference type="InterPro" id="IPR011989">
    <property type="entry name" value="ARM-like"/>
</dbReference>
<sequence length="692" mass="75814">MSQPPTSRRYQQHRSRSATRSTRPTVPQYESRSSISGKSKSRQSPKAGPPSPLSHTHRAQSFDQSVISAPPSTTSRRSSSAQRFPPQPISIPQHKRPSHGSLSGISTTRQSSTAYENGSIISAPSFNSHHSREIREPTNSRPAPPKRVFRDQSPVNSRRSPSEKSIKATKATRKLIEELHKASESFNLDRRIVAITNACAEFDHDDDLKHNTELQNGAAQVLAKSLSTTDDDDEIRMVCAAIEMVFRAQGPYVHVAFDKCGTTMVPILLRLLERAENGSMKHADVSILNITKTLLYVSRINELRYNLARHAGMMDAMRRVATSILNPECRVARVRVIANLANCDDNKGLVLQHDGLLDSLLRIAHLDLSDSAREFAGMALMDMASAPCNQIPMVKNEKVLGTLVKMVLVEKGPGTREAAITALQNLAFTKENRLKLASFKEGIVLEALKKALSGDKNVKARRRAAGALTNLACQTTSKVMGCHKGLLDTLAIVSTRDENSEVQTRAAMALTKLAANISIHMPCYETLLDALVVASLSSSVNSVSAVLRVKARDPENRASMVRHRGILDTLADISVDPRTQIKDKDNAMRAIMHLTNESKNRTVMCTKKILDALVAGANSWAPGMEEIMDSAVRAIERLATEHSNRPFMARHEGLLVAVAAATERETILEDSGAHPGRAFLAKPLLMSLLVAM</sequence>
<keyword evidence="3" id="KW-0926">Vacuole</keyword>
<feature type="region of interest" description="Disordered" evidence="8">
    <location>
        <begin position="1"/>
        <end position="169"/>
    </location>
</feature>
<dbReference type="PANTHER" id="PTHR47249">
    <property type="entry name" value="VACUOLAR PROTEIN 8"/>
    <property type="match status" value="1"/>
</dbReference>
<dbReference type="Gene3D" id="1.25.10.10">
    <property type="entry name" value="Leucine-rich Repeat Variant"/>
    <property type="match status" value="1"/>
</dbReference>
<dbReference type="Proteomes" id="UP001295423">
    <property type="component" value="Unassembled WGS sequence"/>
</dbReference>
<dbReference type="AlphaFoldDB" id="A0AAD2G3V3"/>
<keyword evidence="10" id="KW-1185">Reference proteome</keyword>
<name>A0AAD2G3V3_9STRA</name>
<evidence type="ECO:0000256" key="4">
    <source>
        <dbReference type="ARBA" id="ARBA00022737"/>
    </source>
</evidence>
<evidence type="ECO:0000313" key="10">
    <source>
        <dbReference type="Proteomes" id="UP001295423"/>
    </source>
</evidence>
<keyword evidence="4" id="KW-0677">Repeat</keyword>
<dbReference type="GO" id="GO:0043495">
    <property type="term" value="F:protein-membrane adaptor activity"/>
    <property type="evidence" value="ECO:0007669"/>
    <property type="project" value="InterPro"/>
</dbReference>
<feature type="compositionally biased region" description="Low complexity" evidence="8">
    <location>
        <begin position="68"/>
        <end position="81"/>
    </location>
</feature>
<accession>A0AAD2G3V3</accession>
<protein>
    <recommendedName>
        <fullName evidence="7">Vacuolar protein 8</fullName>
    </recommendedName>
</protein>
<dbReference type="PANTHER" id="PTHR47249:SF1">
    <property type="entry name" value="VACUOLAR PROTEIN 8"/>
    <property type="match status" value="1"/>
</dbReference>
<comment type="caution">
    <text evidence="9">The sequence shown here is derived from an EMBL/GenBank/DDBJ whole genome shotgun (WGS) entry which is preliminary data.</text>
</comment>
<dbReference type="SMART" id="SM00185">
    <property type="entry name" value="ARM"/>
    <property type="match status" value="4"/>
</dbReference>
<dbReference type="InterPro" id="IPR016024">
    <property type="entry name" value="ARM-type_fold"/>
</dbReference>
<evidence type="ECO:0000256" key="5">
    <source>
        <dbReference type="ARBA" id="ARBA00023136"/>
    </source>
</evidence>
<evidence type="ECO:0000256" key="8">
    <source>
        <dbReference type="SAM" id="MobiDB-lite"/>
    </source>
</evidence>
<dbReference type="GO" id="GO:0005774">
    <property type="term" value="C:vacuolar membrane"/>
    <property type="evidence" value="ECO:0007669"/>
    <property type="project" value="UniProtKB-SubCell"/>
</dbReference>
<dbReference type="SUPFAM" id="SSF48371">
    <property type="entry name" value="ARM repeat"/>
    <property type="match status" value="1"/>
</dbReference>
<keyword evidence="6" id="KW-0449">Lipoprotein</keyword>
<reference evidence="9" key="1">
    <citation type="submission" date="2023-08" db="EMBL/GenBank/DDBJ databases">
        <authorList>
            <person name="Audoor S."/>
            <person name="Bilcke G."/>
        </authorList>
    </citation>
    <scope>NUCLEOTIDE SEQUENCE</scope>
</reference>
<evidence type="ECO:0000256" key="7">
    <source>
        <dbReference type="ARBA" id="ARBA00026209"/>
    </source>
</evidence>
<dbReference type="InterPro" id="IPR000225">
    <property type="entry name" value="Armadillo"/>
</dbReference>
<proteinExistence type="inferred from homology"/>
<evidence type="ECO:0000256" key="3">
    <source>
        <dbReference type="ARBA" id="ARBA00022554"/>
    </source>
</evidence>
<evidence type="ECO:0000256" key="6">
    <source>
        <dbReference type="ARBA" id="ARBA00023288"/>
    </source>
</evidence>
<keyword evidence="5" id="KW-0472">Membrane</keyword>
<comment type="subcellular location">
    <subcellularLocation>
        <location evidence="1">Vacuole membrane</location>
        <topology evidence="1">Lipid-anchor</topology>
    </subcellularLocation>
</comment>
<evidence type="ECO:0000256" key="2">
    <source>
        <dbReference type="ARBA" id="ARBA00005462"/>
    </source>
</evidence>
<dbReference type="EMBL" id="CAKOGP040002091">
    <property type="protein sequence ID" value="CAJ1961859.1"/>
    <property type="molecule type" value="Genomic_DNA"/>
</dbReference>
<gene>
    <name evidence="9" type="ORF">CYCCA115_LOCUS19409</name>
</gene>
<dbReference type="GO" id="GO:0071562">
    <property type="term" value="P:nucleus-vacuole junction assembly"/>
    <property type="evidence" value="ECO:0007669"/>
    <property type="project" value="InterPro"/>
</dbReference>
<feature type="compositionally biased region" description="Low complexity" evidence="8">
    <location>
        <begin position="18"/>
        <end position="44"/>
    </location>
</feature>
<dbReference type="InterPro" id="IPR045156">
    <property type="entry name" value="Vac8"/>
</dbReference>